<dbReference type="InterPro" id="IPR011761">
    <property type="entry name" value="ATP-grasp"/>
</dbReference>
<evidence type="ECO:0000256" key="1">
    <source>
        <dbReference type="PROSITE-ProRule" id="PRU00409"/>
    </source>
</evidence>
<dbReference type="AlphaFoldDB" id="A0A2M6XAU7"/>
<dbReference type="GO" id="GO:0016879">
    <property type="term" value="F:ligase activity, forming carbon-nitrogen bonds"/>
    <property type="evidence" value="ECO:0007669"/>
    <property type="project" value="TreeGrafter"/>
</dbReference>
<feature type="domain" description="ATP-grasp" evidence="2">
    <location>
        <begin position="112"/>
        <end position="288"/>
    </location>
</feature>
<dbReference type="SUPFAM" id="SSF56059">
    <property type="entry name" value="Glutathione synthetase ATP-binding domain-like"/>
    <property type="match status" value="1"/>
</dbReference>
<dbReference type="GO" id="GO:0046872">
    <property type="term" value="F:metal ion binding"/>
    <property type="evidence" value="ECO:0007669"/>
    <property type="project" value="InterPro"/>
</dbReference>
<dbReference type="Gene3D" id="3.30.1490.20">
    <property type="entry name" value="ATP-grasp fold, A domain"/>
    <property type="match status" value="1"/>
</dbReference>
<gene>
    <name evidence="3" type="ORF">COT66_02140</name>
</gene>
<organism evidence="3 4">
    <name type="scientific">Candidatus Shapirobacteria bacterium CG09_land_8_20_14_0_10_49_15</name>
    <dbReference type="NCBI Taxonomy" id="1974482"/>
    <lineage>
        <taxon>Bacteria</taxon>
        <taxon>Candidatus Shapironibacteriota</taxon>
    </lineage>
</organism>
<dbReference type="PROSITE" id="PS50975">
    <property type="entry name" value="ATP_GRASP"/>
    <property type="match status" value="1"/>
</dbReference>
<dbReference type="GO" id="GO:0005524">
    <property type="term" value="F:ATP binding"/>
    <property type="evidence" value="ECO:0007669"/>
    <property type="project" value="UniProtKB-UniRule"/>
</dbReference>
<dbReference type="GO" id="GO:0005737">
    <property type="term" value="C:cytoplasm"/>
    <property type="evidence" value="ECO:0007669"/>
    <property type="project" value="TreeGrafter"/>
</dbReference>
<dbReference type="Pfam" id="PF08443">
    <property type="entry name" value="RimK"/>
    <property type="match status" value="1"/>
</dbReference>
<evidence type="ECO:0000313" key="3">
    <source>
        <dbReference type="EMBL" id="PIU02076.1"/>
    </source>
</evidence>
<evidence type="ECO:0000259" key="2">
    <source>
        <dbReference type="PROSITE" id="PS50975"/>
    </source>
</evidence>
<proteinExistence type="predicted"/>
<comment type="caution">
    <text evidence="3">The sequence shown here is derived from an EMBL/GenBank/DDBJ whole genome shotgun (WGS) entry which is preliminary data.</text>
</comment>
<dbReference type="Proteomes" id="UP000231214">
    <property type="component" value="Unassembled WGS sequence"/>
</dbReference>
<accession>A0A2M6XAU7</accession>
<name>A0A2M6XAU7_9BACT</name>
<keyword evidence="1" id="KW-0547">Nucleotide-binding</keyword>
<dbReference type="PANTHER" id="PTHR21621:SF0">
    <property type="entry name" value="BETA-CITRYLGLUTAMATE SYNTHASE B-RELATED"/>
    <property type="match status" value="1"/>
</dbReference>
<dbReference type="Gene3D" id="3.30.470.20">
    <property type="entry name" value="ATP-grasp fold, B domain"/>
    <property type="match status" value="1"/>
</dbReference>
<protein>
    <recommendedName>
        <fullName evidence="2">ATP-grasp domain-containing protein</fullName>
    </recommendedName>
</protein>
<evidence type="ECO:0000313" key="4">
    <source>
        <dbReference type="Proteomes" id="UP000231214"/>
    </source>
</evidence>
<dbReference type="InterPro" id="IPR013651">
    <property type="entry name" value="ATP-grasp_RimK-type"/>
</dbReference>
<dbReference type="Gene3D" id="3.40.50.20">
    <property type="match status" value="1"/>
</dbReference>
<reference evidence="4" key="1">
    <citation type="submission" date="2017-09" db="EMBL/GenBank/DDBJ databases">
        <title>Depth-based differentiation of microbial function through sediment-hosted aquifers and enrichment of novel symbionts in the deep terrestrial subsurface.</title>
        <authorList>
            <person name="Probst A.J."/>
            <person name="Ladd B."/>
            <person name="Jarett J.K."/>
            <person name="Geller-Mcgrath D.E."/>
            <person name="Sieber C.M.K."/>
            <person name="Emerson J.B."/>
            <person name="Anantharaman K."/>
            <person name="Thomas B.C."/>
            <person name="Malmstrom R."/>
            <person name="Stieglmeier M."/>
            <person name="Klingl A."/>
            <person name="Woyke T."/>
            <person name="Ryan C.M."/>
            <person name="Banfield J.F."/>
        </authorList>
    </citation>
    <scope>NUCLEOTIDE SEQUENCE [LARGE SCALE GENOMIC DNA]</scope>
</reference>
<keyword evidence="1" id="KW-0067">ATP-binding</keyword>
<dbReference type="EMBL" id="PEZK01000031">
    <property type="protein sequence ID" value="PIU02076.1"/>
    <property type="molecule type" value="Genomic_DNA"/>
</dbReference>
<sequence>MIDLLIFAKQNEIYAVSRLRQEAKKAGLNYKIIRYEGMHLNLGKGKTDFFYKGHFLPEAKMAVFRVAGRGGAGEYFVPQRTALLELWQNRPMAIVNLKTYLRFPRLNKLGQHFYFAKYDLPFVASRNYAALDLLNPEKFKFPLIVKNRYGSGGQKVFKADSPLELRNLLLEDPVSMLIQPFLTTGFDYRVIVIGGKAIGAMKKTAPKGEFLTNVARGGTATKAALTTELKTLAEKAAKIFLTDYAGVDIMYDHKGQPYILEVNRGAQFEGFEESTGINVAGKLIEWLQHKQA</sequence>
<dbReference type="PANTHER" id="PTHR21621">
    <property type="entry name" value="RIBOSOMAL PROTEIN S6 MODIFICATION PROTEIN"/>
    <property type="match status" value="1"/>
</dbReference>
<dbReference type="InterPro" id="IPR013815">
    <property type="entry name" value="ATP_grasp_subdomain_1"/>
</dbReference>